<dbReference type="Pfam" id="PF13620">
    <property type="entry name" value="CarboxypepD_reg"/>
    <property type="match status" value="1"/>
</dbReference>
<dbReference type="PANTHER" id="PTHR40980">
    <property type="entry name" value="PLUG DOMAIN-CONTAINING PROTEIN"/>
    <property type="match status" value="1"/>
</dbReference>
<dbReference type="Gene3D" id="2.60.40.1120">
    <property type="entry name" value="Carboxypeptidase-like, regulatory domain"/>
    <property type="match status" value="1"/>
</dbReference>
<dbReference type="EMBL" id="JAPJDA010000015">
    <property type="protein sequence ID" value="MCX2838571.1"/>
    <property type="molecule type" value="Genomic_DNA"/>
</dbReference>
<dbReference type="GO" id="GO:0009279">
    <property type="term" value="C:cell outer membrane"/>
    <property type="evidence" value="ECO:0007669"/>
    <property type="project" value="UniProtKB-SubCell"/>
</dbReference>
<dbReference type="PANTHER" id="PTHR40980:SF4">
    <property type="entry name" value="TONB-DEPENDENT RECEPTOR-LIKE BETA-BARREL DOMAIN-CONTAINING PROTEIN"/>
    <property type="match status" value="1"/>
</dbReference>
<dbReference type="RefSeq" id="WP_266069833.1">
    <property type="nucleotide sequence ID" value="NZ_JAPJDA010000015.1"/>
</dbReference>
<evidence type="ECO:0000259" key="5">
    <source>
        <dbReference type="Pfam" id="PF14905"/>
    </source>
</evidence>
<feature type="signal peptide" evidence="4">
    <location>
        <begin position="1"/>
        <end position="22"/>
    </location>
</feature>
<keyword evidence="4" id="KW-0732">Signal</keyword>
<keyword evidence="3" id="KW-0998">Cell outer membrane</keyword>
<protein>
    <submittedName>
        <fullName evidence="6">Outer membrane beta-barrel family protein</fullName>
    </submittedName>
</protein>
<keyword evidence="2" id="KW-0472">Membrane</keyword>
<dbReference type="InterPro" id="IPR041700">
    <property type="entry name" value="OMP_b-brl_3"/>
</dbReference>
<evidence type="ECO:0000256" key="1">
    <source>
        <dbReference type="ARBA" id="ARBA00004442"/>
    </source>
</evidence>
<organism evidence="6 7">
    <name type="scientific">Salinimicrobium profundisediminis</name>
    <dbReference type="NCBI Taxonomy" id="2994553"/>
    <lineage>
        <taxon>Bacteria</taxon>
        <taxon>Pseudomonadati</taxon>
        <taxon>Bacteroidota</taxon>
        <taxon>Flavobacteriia</taxon>
        <taxon>Flavobacteriales</taxon>
        <taxon>Flavobacteriaceae</taxon>
        <taxon>Salinimicrobium</taxon>
    </lineage>
</organism>
<dbReference type="InterPro" id="IPR008969">
    <property type="entry name" value="CarboxyPept-like_regulatory"/>
</dbReference>
<evidence type="ECO:0000313" key="7">
    <source>
        <dbReference type="Proteomes" id="UP001148482"/>
    </source>
</evidence>
<keyword evidence="7" id="KW-1185">Reference proteome</keyword>
<reference evidence="6" key="1">
    <citation type="submission" date="2022-11" db="EMBL/GenBank/DDBJ databases">
        <title>Salinimicrobium profundisediminis sp. nov., isolated from deep-sea sediment of the Mariana Trench.</title>
        <authorList>
            <person name="Fu H."/>
        </authorList>
    </citation>
    <scope>NUCLEOTIDE SEQUENCE</scope>
    <source>
        <strain evidence="6">MT39</strain>
    </source>
</reference>
<evidence type="ECO:0000313" key="6">
    <source>
        <dbReference type="EMBL" id="MCX2838571.1"/>
    </source>
</evidence>
<comment type="subcellular location">
    <subcellularLocation>
        <location evidence="1">Cell outer membrane</location>
    </subcellularLocation>
</comment>
<evidence type="ECO:0000256" key="3">
    <source>
        <dbReference type="ARBA" id="ARBA00023237"/>
    </source>
</evidence>
<evidence type="ECO:0000256" key="4">
    <source>
        <dbReference type="SAM" id="SignalP"/>
    </source>
</evidence>
<dbReference type="Gene3D" id="2.40.170.20">
    <property type="entry name" value="TonB-dependent receptor, beta-barrel domain"/>
    <property type="match status" value="1"/>
</dbReference>
<sequence length="804" mass="91910">MTKLYSLPLCLFLFFCSFSALSQHSVEGRTLDASGEPVAFANVILLNAQDSTTVYRGAVSSEDGRFSLKSVAEDNYLLKISFVGFEDLLQRIKVTGNKQLGDITLKENTATLNEVSINYKNPSVKREVDRLVFSVENTTLSTGSSWDILKKTPGVILSGNSLMVRNQSVQVYINDRKVQLTASELQTLLENYSAENIKSIEVITTPPSRYDAEGGAILNIVTTKSIAPGYKGNINGAWTQAIYPKFQVGTSHYYKTDKLNLFGNYTNSTRKEYKEDDSYINFRDGADNIVNRWETNFDRTTQSNAHNANILLDYNFDDNNILNFSSSLTYSPNETFNNNVFTRVYEMNEEVENLITKSELEEDVSNVAFDLEFKHLLDKPGAQVSAKAHYTRYDHDREQGINTSIVDLDATTSNYAFTTEAQQGIEIFTGQLDFITPIGSTSFESGIKASVITSESGIDYFRMAPETGTYLFDEDQSDNFLYDENIYAAYFSLAKDWEKWSVKGGLRGEYTDRTGDSRSMEQIDTREYFELFPTFYLQHSFNDNHSLTFDYSRRIQRPRYESLNPFRYYLTEFDYNSGNPNLEASISNNFTLSYALKNEYFFDLYYRDSGETPQTLSFQDNEQMLIRRVSMNLLESKSVGIDITHGRSVANWWYAYAYVSLFNEERTFVAIESGDVPVTLEIDGFYGSLYNNIIISKDGTLTGELSLTYVSDWLSGSYKMDPMTTLSLGLRKTLWNNRAEVSVNVEDLLDETNTWLKSRYLNQDNGYYPRPETRYVRVGFKYNFGNFRLSDNQRAIEAAERDRL</sequence>
<dbReference type="Proteomes" id="UP001148482">
    <property type="component" value="Unassembled WGS sequence"/>
</dbReference>
<dbReference type="InterPro" id="IPR036942">
    <property type="entry name" value="Beta-barrel_TonB_sf"/>
</dbReference>
<evidence type="ECO:0000256" key="2">
    <source>
        <dbReference type="ARBA" id="ARBA00023136"/>
    </source>
</evidence>
<proteinExistence type="predicted"/>
<comment type="caution">
    <text evidence="6">The sequence shown here is derived from an EMBL/GenBank/DDBJ whole genome shotgun (WGS) entry which is preliminary data.</text>
</comment>
<dbReference type="SUPFAM" id="SSF49464">
    <property type="entry name" value="Carboxypeptidase regulatory domain-like"/>
    <property type="match status" value="1"/>
</dbReference>
<accession>A0A9X3CXH1</accession>
<gene>
    <name evidence="6" type="ORF">OQ279_10425</name>
</gene>
<feature type="domain" description="Outer membrane protein beta-barrel" evidence="5">
    <location>
        <begin position="375"/>
        <end position="782"/>
    </location>
</feature>
<feature type="chain" id="PRO_5040888207" evidence="4">
    <location>
        <begin position="23"/>
        <end position="804"/>
    </location>
</feature>
<name>A0A9X3CXH1_9FLAO</name>
<dbReference type="SUPFAM" id="SSF56935">
    <property type="entry name" value="Porins"/>
    <property type="match status" value="1"/>
</dbReference>
<dbReference type="Pfam" id="PF14905">
    <property type="entry name" value="OMP_b-brl_3"/>
    <property type="match status" value="1"/>
</dbReference>
<dbReference type="AlphaFoldDB" id="A0A9X3CXH1"/>